<dbReference type="Proteomes" id="UP000183365">
    <property type="component" value="Unassembled WGS sequence"/>
</dbReference>
<proteinExistence type="predicted"/>
<organism evidence="3 4">
    <name type="scientific">Hanseniaspora guilliermondii</name>
    <dbReference type="NCBI Taxonomy" id="56406"/>
    <lineage>
        <taxon>Eukaryota</taxon>
        <taxon>Fungi</taxon>
        <taxon>Dikarya</taxon>
        <taxon>Ascomycota</taxon>
        <taxon>Saccharomycotina</taxon>
        <taxon>Saccharomycetes</taxon>
        <taxon>Saccharomycodales</taxon>
        <taxon>Saccharomycodaceae</taxon>
        <taxon>Hanseniaspora</taxon>
    </lineage>
</organism>
<evidence type="ECO:0000313" key="4">
    <source>
        <dbReference type="Proteomes" id="UP000183365"/>
    </source>
</evidence>
<dbReference type="SUPFAM" id="SSF50729">
    <property type="entry name" value="PH domain-like"/>
    <property type="match status" value="1"/>
</dbReference>
<dbReference type="SMART" id="SM00233">
    <property type="entry name" value="PH"/>
    <property type="match status" value="1"/>
</dbReference>
<evidence type="ECO:0000259" key="2">
    <source>
        <dbReference type="PROSITE" id="PS50003"/>
    </source>
</evidence>
<dbReference type="InterPro" id="IPR011993">
    <property type="entry name" value="PH-like_dom_sf"/>
</dbReference>
<dbReference type="EMBL" id="FQNF01000033">
    <property type="protein sequence ID" value="SGZ39902.1"/>
    <property type="molecule type" value="Genomic_DNA"/>
</dbReference>
<accession>A0A1L0FJY2</accession>
<dbReference type="InterPro" id="IPR001849">
    <property type="entry name" value="PH_domain"/>
</dbReference>
<feature type="region of interest" description="Disordered" evidence="1">
    <location>
        <begin position="283"/>
        <end position="304"/>
    </location>
</feature>
<dbReference type="AlphaFoldDB" id="A0A1L0FJY2"/>
<dbReference type="OrthoDB" id="3973065at2759"/>
<feature type="region of interest" description="Disordered" evidence="1">
    <location>
        <begin position="752"/>
        <end position="785"/>
    </location>
</feature>
<evidence type="ECO:0000256" key="1">
    <source>
        <dbReference type="SAM" id="MobiDB-lite"/>
    </source>
</evidence>
<protein>
    <recommendedName>
        <fullName evidence="2">PH domain-containing protein</fullName>
    </recommendedName>
</protein>
<reference evidence="4" key="1">
    <citation type="submission" date="2016-11" db="EMBL/GenBank/DDBJ databases">
        <authorList>
            <person name="Guldener U."/>
        </authorList>
    </citation>
    <scope>NUCLEOTIDE SEQUENCE [LARGE SCALE GENOMIC DNA]</scope>
</reference>
<dbReference type="VEuPathDB" id="FungiDB:HGUI_02102"/>
<evidence type="ECO:0000313" key="3">
    <source>
        <dbReference type="EMBL" id="SGZ39902.1"/>
    </source>
</evidence>
<name>A0A1L0FJY2_9ASCO</name>
<sequence>MDTSLDMDSMNLLQEMEDISNALKKQQIQHISNSDTITDINQLINNENNLSSDEDISNMPISNFKSNSVQSQRLNSISNAIQNHKNTAFTTTDNESDLFVSAKEEFISGSEFGETDLDKSDQDMLAINKNNTSSFELKKEHMKLRISSVNSDIFNKRLFSINSDILNHVTISDQKGNNSRQVSQEVQPNEKEENTLILEEQTEDVTKMLKRIDTGLENNQIIMDSDNSRLLTTSHNNTIDSEGDFNSSFSLKISNKDGDDLSTSDTGSLTSVKYSKFEQDINNNSNLRMSSSDGKRSISSSSNKFKASRIISPTQIVQLSPDLPSLSSFEQSFSIFDHQPAAAKKSQYKEVMNRIISSDIEYQAASSNNLQLDQSRDVLRKLRRRVTSDILKAEIPEIENNNQEGNVNLAGNRVSSSHSLLLEMNKVWESAIGSTSNEASVVEPFKVAANTSNDNKLTQIWQEENTKPNILEMDGYEQSELVKRTLKNSDDHVIQRTSTGLGIYHNLQLINDKKNQQDDPSSNENVTASPQKRIIIGNVQDLLLQNGITLDDIKQDHQNYENIITENKVLPQTPKKSNNSVFEKVKINSPVKVVDREVKQHESKIPEEKSLSNKDLEGKKTVLKLKNNQLKNLGYLYISLNSLTLTNFINTSYPNITFADKKVELQIIFDNGSKIIESEWITLTGINSGKLAERINLSSQEYVTEIPIKETLSGYDDIVSTLQFTFKMRYDQPKSKILEIQDRIPLVQSNNVRNDEDRSNSLTKKIFSRKPKHGSSSSGHSGLFNKNGRKVEYQTIIRKVEQKAQDPWICNFSPDGETFGLLTIQLSSSDVFSMTNIIYDRKCELLSTSSFNGSNVLSKIGTLDLKTLHLSHINKVIPKSISAINDIFERKQSVLNIKYDDNGFMYQQGLDVSENSGAKRRKFILEKGLLNGYGIDDSGELKLSINLENVDEVLLDCESCPAPGYNFELVFYDKARVVLSCDTMNQRKAWLAKMKEVLDVLKVVRELEIEIKH</sequence>
<gene>
    <name evidence="3" type="ORF">HGUI_02102</name>
</gene>
<dbReference type="PROSITE" id="PS50003">
    <property type="entry name" value="PH_DOMAIN"/>
    <property type="match status" value="1"/>
</dbReference>
<dbReference type="Gene3D" id="2.30.29.30">
    <property type="entry name" value="Pleckstrin-homology domain (PH domain)/Phosphotyrosine-binding domain (PTB)"/>
    <property type="match status" value="1"/>
</dbReference>
<keyword evidence="4" id="KW-1185">Reference proteome</keyword>
<feature type="domain" description="PH" evidence="2">
    <location>
        <begin position="898"/>
        <end position="999"/>
    </location>
</feature>